<dbReference type="InterPro" id="IPR014051">
    <property type="entry name" value="Phosphoesterase_HXTX"/>
</dbReference>
<dbReference type="Proteomes" id="UP000287243">
    <property type="component" value="Chromosome"/>
</dbReference>
<evidence type="ECO:0000259" key="3">
    <source>
        <dbReference type="Pfam" id="PF02834"/>
    </source>
</evidence>
<feature type="domain" description="Phosphoesterase HXTX" evidence="3">
    <location>
        <begin position="8"/>
        <end position="92"/>
    </location>
</feature>
<feature type="active site" description="Proton acceptor" evidence="2">
    <location>
        <position position="128"/>
    </location>
</feature>
<gene>
    <name evidence="4" type="ORF">BU251_05910</name>
</gene>
<protein>
    <recommendedName>
        <fullName evidence="2">RNA 2',3'-cyclic phosphodiesterase</fullName>
        <shortName evidence="2">RNA 2',3'-CPDase</shortName>
        <ecNumber evidence="2">3.1.4.58</ecNumber>
    </recommendedName>
</protein>
<dbReference type="KEGG" id="vai:BU251_05910"/>
<dbReference type="GO" id="GO:0004113">
    <property type="term" value="F:2',3'-cyclic-nucleotide 3'-phosphodiesterase activity"/>
    <property type="evidence" value="ECO:0007669"/>
    <property type="project" value="InterPro"/>
</dbReference>
<organism evidence="4 5">
    <name type="scientific">Velamenicoccus archaeovorus</name>
    <dbReference type="NCBI Taxonomy" id="1930593"/>
    <lineage>
        <taxon>Bacteria</taxon>
        <taxon>Pseudomonadati</taxon>
        <taxon>Candidatus Omnitrophota</taxon>
        <taxon>Candidatus Velamenicoccus</taxon>
    </lineage>
</organism>
<comment type="similarity">
    <text evidence="2">Belongs to the 2H phosphoesterase superfamily. ThpR family.</text>
</comment>
<comment type="function">
    <text evidence="2">Hydrolyzes RNA 2',3'-cyclic phosphodiester to an RNA 2'-phosphomonoester.</text>
</comment>
<dbReference type="AlphaFoldDB" id="A0A410P509"/>
<evidence type="ECO:0000313" key="5">
    <source>
        <dbReference type="Proteomes" id="UP000287243"/>
    </source>
</evidence>
<proteinExistence type="inferred from homology"/>
<feature type="domain" description="Phosphoesterase HXTX" evidence="3">
    <location>
        <begin position="98"/>
        <end position="178"/>
    </location>
</feature>
<evidence type="ECO:0000313" key="4">
    <source>
        <dbReference type="EMBL" id="QAT17297.1"/>
    </source>
</evidence>
<feature type="short sequence motif" description="HXTX 2" evidence="2">
    <location>
        <begin position="128"/>
        <end position="131"/>
    </location>
</feature>
<dbReference type="SUPFAM" id="SSF55144">
    <property type="entry name" value="LigT-like"/>
    <property type="match status" value="1"/>
</dbReference>
<feature type="short sequence motif" description="HXTX 1" evidence="2">
    <location>
        <begin position="41"/>
        <end position="44"/>
    </location>
</feature>
<reference evidence="4 5" key="1">
    <citation type="submission" date="2017-01" db="EMBL/GenBank/DDBJ databases">
        <title>First insights into the biology of 'candidatus Vampirococcus archaeovorus'.</title>
        <authorList>
            <person name="Kizina J."/>
            <person name="Jordan S."/>
            <person name="Stueber K."/>
            <person name="Reinhardt R."/>
            <person name="Harder J."/>
        </authorList>
    </citation>
    <scope>NUCLEOTIDE SEQUENCE [LARGE SCALE GENOMIC DNA]</scope>
    <source>
        <strain evidence="4 5">LiM</strain>
    </source>
</reference>
<keyword evidence="5" id="KW-1185">Reference proteome</keyword>
<dbReference type="HAMAP" id="MF_01940">
    <property type="entry name" value="RNA_CPDase"/>
    <property type="match status" value="1"/>
</dbReference>
<dbReference type="NCBIfam" id="TIGR02258">
    <property type="entry name" value="2_5_ligase"/>
    <property type="match status" value="1"/>
</dbReference>
<keyword evidence="4" id="KW-0436">Ligase</keyword>
<sequence length="188" mass="20977">MKRLFIAVELPKEIKEYLGSAVRTLQETGADAKWVESKNIHLTLKFLGATPVETIPAIRRAMTAVTDNARAVPTSLETFGGFPSLSAPRVLWVSLTDKEKHLERIVRELEDSLSAVGFAKENRPFKAHITLARLRSSRNRLSLTEAARKFQAVLEHPAFKIDNITLFESVLGPKGPAYSIIEQIKLNT</sequence>
<comment type="catalytic activity">
    <reaction evidence="2">
        <text>a 3'-end 2',3'-cyclophospho-ribonucleotide-RNA + H2O = a 3'-end 2'-phospho-ribonucleotide-RNA + H(+)</text>
        <dbReference type="Rhea" id="RHEA:11828"/>
        <dbReference type="Rhea" id="RHEA-COMP:10464"/>
        <dbReference type="Rhea" id="RHEA-COMP:17353"/>
        <dbReference type="ChEBI" id="CHEBI:15377"/>
        <dbReference type="ChEBI" id="CHEBI:15378"/>
        <dbReference type="ChEBI" id="CHEBI:83064"/>
        <dbReference type="ChEBI" id="CHEBI:173113"/>
        <dbReference type="EC" id="3.1.4.58"/>
    </reaction>
</comment>
<dbReference type="Pfam" id="PF02834">
    <property type="entry name" value="LigT_PEase"/>
    <property type="match status" value="2"/>
</dbReference>
<dbReference type="RefSeq" id="WP_164908886.1">
    <property type="nucleotide sequence ID" value="NZ_CP019384.1"/>
</dbReference>
<name>A0A410P509_VELA1</name>
<keyword evidence="1 2" id="KW-0378">Hydrolase</keyword>
<dbReference type="Gene3D" id="3.90.1140.10">
    <property type="entry name" value="Cyclic phosphodiesterase"/>
    <property type="match status" value="1"/>
</dbReference>
<evidence type="ECO:0000256" key="1">
    <source>
        <dbReference type="ARBA" id="ARBA00022801"/>
    </source>
</evidence>
<accession>A0A410P509</accession>
<dbReference type="InterPro" id="IPR009097">
    <property type="entry name" value="Cyclic_Pdiesterase"/>
</dbReference>
<feature type="active site" description="Proton donor" evidence="2">
    <location>
        <position position="41"/>
    </location>
</feature>
<dbReference type="GO" id="GO:0016874">
    <property type="term" value="F:ligase activity"/>
    <property type="evidence" value="ECO:0007669"/>
    <property type="project" value="UniProtKB-KW"/>
</dbReference>
<dbReference type="EMBL" id="CP019384">
    <property type="protein sequence ID" value="QAT17297.1"/>
    <property type="molecule type" value="Genomic_DNA"/>
</dbReference>
<dbReference type="EC" id="3.1.4.58" evidence="2"/>
<dbReference type="GO" id="GO:0008664">
    <property type="term" value="F:RNA 2',3'-cyclic 3'-phosphodiesterase activity"/>
    <property type="evidence" value="ECO:0007669"/>
    <property type="project" value="UniProtKB-EC"/>
</dbReference>
<dbReference type="InterPro" id="IPR004175">
    <property type="entry name" value="RNA_CPDase"/>
</dbReference>
<dbReference type="PANTHER" id="PTHR35561">
    <property type="entry name" value="RNA 2',3'-CYCLIC PHOSPHODIESTERASE"/>
    <property type="match status" value="1"/>
</dbReference>
<dbReference type="PANTHER" id="PTHR35561:SF1">
    <property type="entry name" value="RNA 2',3'-CYCLIC PHOSPHODIESTERASE"/>
    <property type="match status" value="1"/>
</dbReference>
<evidence type="ECO:0000256" key="2">
    <source>
        <dbReference type="HAMAP-Rule" id="MF_01940"/>
    </source>
</evidence>